<gene>
    <name evidence="3" type="ORF">G8E00_08460</name>
</gene>
<evidence type="ECO:0000256" key="1">
    <source>
        <dbReference type="SAM" id="Phobius"/>
    </source>
</evidence>
<proteinExistence type="predicted"/>
<name>A0A6G8RVL7_9GAMM</name>
<organism evidence="3 4">
    <name type="scientific">Acinetobacter shaoyimingii</name>
    <dbReference type="NCBI Taxonomy" id="2715164"/>
    <lineage>
        <taxon>Bacteria</taxon>
        <taxon>Pseudomonadati</taxon>
        <taxon>Pseudomonadota</taxon>
        <taxon>Gammaproteobacteria</taxon>
        <taxon>Moraxellales</taxon>
        <taxon>Moraxellaceae</taxon>
        <taxon>Acinetobacter</taxon>
    </lineage>
</organism>
<keyword evidence="1" id="KW-1133">Transmembrane helix</keyword>
<evidence type="ECO:0000259" key="2">
    <source>
        <dbReference type="Pfam" id="PF04982"/>
    </source>
</evidence>
<keyword evidence="4" id="KW-1185">Reference proteome</keyword>
<dbReference type="AlphaFoldDB" id="A0A6G8RVL7"/>
<feature type="transmembrane region" description="Helical" evidence="1">
    <location>
        <begin position="20"/>
        <end position="38"/>
    </location>
</feature>
<dbReference type="KEGG" id="asha:G8E00_08460"/>
<sequence length="191" mass="20793">MFSVLEGKEKLAQRPRFGELLRAFIGGTLSIGILLLLGKISNNPFIMAPFGATCVILYAVSQSPLAQPRNVIFDHLISAFVGILFLKLLGDSMWVIALSVGTAIALMQYFRCVHPPAGANPLVILLSASSVEYSWSFLIFPVLIGSVALVLVAMLLNNIKTSQKWPHYGLAVMHSKTSLVNTNEASHLQQK</sequence>
<reference evidence="3 4" key="1">
    <citation type="submission" date="2020-03" db="EMBL/GenBank/DDBJ databases">
        <authorList>
            <person name="Zhu W."/>
        </authorList>
    </citation>
    <scope>NUCLEOTIDE SEQUENCE [LARGE SCALE GENOMIC DNA]</scope>
    <source>
        <strain evidence="3 4">323-1</strain>
    </source>
</reference>
<dbReference type="Pfam" id="PF04982">
    <property type="entry name" value="TM_HPP"/>
    <property type="match status" value="1"/>
</dbReference>
<dbReference type="Proteomes" id="UP000502297">
    <property type="component" value="Chromosome"/>
</dbReference>
<dbReference type="RefSeq" id="WP_166223692.1">
    <property type="nucleotide sequence ID" value="NZ_CP049801.1"/>
</dbReference>
<dbReference type="EMBL" id="CP049801">
    <property type="protein sequence ID" value="QIO05979.1"/>
    <property type="molecule type" value="Genomic_DNA"/>
</dbReference>
<dbReference type="PANTHER" id="PTHR33741:SF5">
    <property type="entry name" value="TRANSMEMBRANE PROTEIN DDB_G0269096-RELATED"/>
    <property type="match status" value="1"/>
</dbReference>
<dbReference type="InterPro" id="IPR007065">
    <property type="entry name" value="HPP"/>
</dbReference>
<dbReference type="PANTHER" id="PTHR33741">
    <property type="entry name" value="TRANSMEMBRANE PROTEIN DDB_G0269096-RELATED"/>
    <property type="match status" value="1"/>
</dbReference>
<feature type="transmembrane region" description="Helical" evidence="1">
    <location>
        <begin position="44"/>
        <end position="60"/>
    </location>
</feature>
<feature type="domain" description="HPP transmembrane region" evidence="2">
    <location>
        <begin position="13"/>
        <end position="166"/>
    </location>
</feature>
<dbReference type="InterPro" id="IPR058581">
    <property type="entry name" value="TM_HPP"/>
</dbReference>
<keyword evidence="1" id="KW-0472">Membrane</keyword>
<protein>
    <submittedName>
        <fullName evidence="3">HPP family protein</fullName>
    </submittedName>
</protein>
<keyword evidence="1" id="KW-0812">Transmembrane</keyword>
<evidence type="ECO:0000313" key="3">
    <source>
        <dbReference type="EMBL" id="QIO05979.1"/>
    </source>
</evidence>
<feature type="transmembrane region" description="Helical" evidence="1">
    <location>
        <begin position="72"/>
        <end position="90"/>
    </location>
</feature>
<accession>A0A6G8RVL7</accession>
<feature type="transmembrane region" description="Helical" evidence="1">
    <location>
        <begin position="135"/>
        <end position="156"/>
    </location>
</feature>
<evidence type="ECO:0000313" key="4">
    <source>
        <dbReference type="Proteomes" id="UP000502297"/>
    </source>
</evidence>